<gene>
    <name evidence="25" type="primary">ptsI_3</name>
    <name evidence="25" type="ORF">J34TS1_38090</name>
</gene>
<dbReference type="SUPFAM" id="SSF47831">
    <property type="entry name" value="Enzyme I of the PEP:sugar phosphotransferase system HPr-binding (sub)domain"/>
    <property type="match status" value="1"/>
</dbReference>
<feature type="domain" description="PEP-utilising enzyme mobile" evidence="22">
    <location>
        <begin position="155"/>
        <end position="227"/>
    </location>
</feature>
<evidence type="ECO:0000259" key="24">
    <source>
        <dbReference type="Pfam" id="PF05524"/>
    </source>
</evidence>
<dbReference type="Pfam" id="PF05524">
    <property type="entry name" value="PEP-utilisers_N"/>
    <property type="match status" value="1"/>
</dbReference>
<dbReference type="Gene3D" id="1.10.274.10">
    <property type="entry name" value="PtsI, HPr-binding domain"/>
    <property type="match status" value="1"/>
</dbReference>
<dbReference type="SUPFAM" id="SSF51621">
    <property type="entry name" value="Phosphoenolpyruvate/pyruvate domain"/>
    <property type="match status" value="1"/>
</dbReference>
<evidence type="ECO:0000256" key="11">
    <source>
        <dbReference type="ARBA" id="ARBA00022679"/>
    </source>
</evidence>
<dbReference type="GO" id="GO:0009401">
    <property type="term" value="P:phosphoenolpyruvate-dependent sugar phosphotransferase system"/>
    <property type="evidence" value="ECO:0007669"/>
    <property type="project" value="UniProtKB-KW"/>
</dbReference>
<dbReference type="RefSeq" id="WP_212979612.1">
    <property type="nucleotide sequence ID" value="NZ_AP025343.1"/>
</dbReference>
<evidence type="ECO:0000256" key="17">
    <source>
        <dbReference type="PIRNR" id="PIRNR000732"/>
    </source>
</evidence>
<accession>A0A920CTB9</accession>
<dbReference type="PROSITE" id="PS00370">
    <property type="entry name" value="PEP_ENZYMES_PHOS_SITE"/>
    <property type="match status" value="1"/>
</dbReference>
<feature type="binding site" evidence="19">
    <location>
        <position position="298"/>
    </location>
    <ligand>
        <name>phosphoenolpyruvate</name>
        <dbReference type="ChEBI" id="CHEBI:58702"/>
    </ligand>
</feature>
<evidence type="ECO:0000256" key="20">
    <source>
        <dbReference type="PIRSR" id="PIRSR000732-3"/>
    </source>
</evidence>
<keyword evidence="14 17" id="KW-0418">Kinase</keyword>
<evidence type="ECO:0000313" key="25">
    <source>
        <dbReference type="EMBL" id="GIO49044.1"/>
    </source>
</evidence>
<evidence type="ECO:0000313" key="26">
    <source>
        <dbReference type="Proteomes" id="UP000682811"/>
    </source>
</evidence>
<dbReference type="Gene3D" id="3.50.30.10">
    <property type="entry name" value="Phosphohistidine domain"/>
    <property type="match status" value="1"/>
</dbReference>
<evidence type="ECO:0000256" key="14">
    <source>
        <dbReference type="ARBA" id="ARBA00022777"/>
    </source>
</evidence>
<dbReference type="Pfam" id="PF00391">
    <property type="entry name" value="PEP-utilizers"/>
    <property type="match status" value="1"/>
</dbReference>
<dbReference type="NCBIfam" id="TIGR01417">
    <property type="entry name" value="PTS_I_fam"/>
    <property type="match status" value="1"/>
</dbReference>
<keyword evidence="9 17" id="KW-0963">Cytoplasm</keyword>
<name>A0A920CTB9_9BACL</name>
<evidence type="ECO:0000256" key="15">
    <source>
        <dbReference type="ARBA" id="ARBA00022842"/>
    </source>
</evidence>
<dbReference type="Gene3D" id="3.20.20.60">
    <property type="entry name" value="Phosphoenolpyruvate-binding domains"/>
    <property type="match status" value="1"/>
</dbReference>
<evidence type="ECO:0000256" key="1">
    <source>
        <dbReference type="ARBA" id="ARBA00000683"/>
    </source>
</evidence>
<dbReference type="AlphaFoldDB" id="A0A920CTB9"/>
<keyword evidence="21" id="KW-0175">Coiled coil</keyword>
<feature type="binding site" evidence="19">
    <location>
        <position position="334"/>
    </location>
    <ligand>
        <name>phosphoenolpyruvate</name>
        <dbReference type="ChEBI" id="CHEBI:58702"/>
    </ligand>
</feature>
<dbReference type="PRINTS" id="PR01736">
    <property type="entry name" value="PHPHTRNFRASE"/>
</dbReference>
<dbReference type="InterPro" id="IPR018274">
    <property type="entry name" value="PEP_util_AS"/>
</dbReference>
<keyword evidence="11 17" id="KW-0808">Transferase</keyword>
<evidence type="ECO:0000256" key="7">
    <source>
        <dbReference type="ARBA" id="ARBA00016544"/>
    </source>
</evidence>
<dbReference type="GO" id="GO:0046872">
    <property type="term" value="F:metal ion binding"/>
    <property type="evidence" value="ECO:0007669"/>
    <property type="project" value="UniProtKB-KW"/>
</dbReference>
<dbReference type="InterPro" id="IPR015813">
    <property type="entry name" value="Pyrv/PenolPyrv_kinase-like_dom"/>
</dbReference>
<feature type="domain" description="Phosphotransferase system enzyme I N-terminal" evidence="24">
    <location>
        <begin position="7"/>
        <end position="128"/>
    </location>
</feature>
<comment type="subcellular location">
    <subcellularLocation>
        <location evidence="4 17">Cytoplasm</location>
    </subcellularLocation>
</comment>
<dbReference type="InterPro" id="IPR023151">
    <property type="entry name" value="PEP_util_CS"/>
</dbReference>
<dbReference type="FunFam" id="3.20.20.60:FF:000007">
    <property type="entry name" value="Phosphoenolpyruvate-protein phosphotransferase"/>
    <property type="match status" value="1"/>
</dbReference>
<proteinExistence type="inferred from homology"/>
<feature type="coiled-coil region" evidence="21">
    <location>
        <begin position="42"/>
        <end position="108"/>
    </location>
</feature>
<dbReference type="GO" id="GO:0016301">
    <property type="term" value="F:kinase activity"/>
    <property type="evidence" value="ECO:0007669"/>
    <property type="project" value="UniProtKB-KW"/>
</dbReference>
<evidence type="ECO:0000256" key="8">
    <source>
        <dbReference type="ARBA" id="ARBA00022448"/>
    </source>
</evidence>
<feature type="binding site" evidence="20">
    <location>
        <position position="433"/>
    </location>
    <ligand>
        <name>Mg(2+)</name>
        <dbReference type="ChEBI" id="CHEBI:18420"/>
    </ligand>
</feature>
<evidence type="ECO:0000256" key="2">
    <source>
        <dbReference type="ARBA" id="ARBA00001946"/>
    </source>
</evidence>
<dbReference type="EC" id="2.7.3.9" evidence="6 17"/>
<dbReference type="InterPro" id="IPR024692">
    <property type="entry name" value="PTS_EI"/>
</dbReference>
<dbReference type="Proteomes" id="UP000682811">
    <property type="component" value="Unassembled WGS sequence"/>
</dbReference>
<evidence type="ECO:0000256" key="13">
    <source>
        <dbReference type="ARBA" id="ARBA00022723"/>
    </source>
</evidence>
<comment type="caution">
    <text evidence="25">The sequence shown here is derived from an EMBL/GenBank/DDBJ whole genome shotgun (WGS) entry which is preliminary data.</text>
</comment>
<feature type="domain" description="PEP-utilising enzyme C-terminal" evidence="23">
    <location>
        <begin position="255"/>
        <end position="543"/>
    </location>
</feature>
<dbReference type="PANTHER" id="PTHR46244">
    <property type="entry name" value="PHOSPHOENOLPYRUVATE-PROTEIN PHOSPHOTRANSFERASE"/>
    <property type="match status" value="1"/>
</dbReference>
<comment type="catalytic activity">
    <reaction evidence="1 17">
        <text>L-histidyl-[protein] + phosphoenolpyruvate = N(pros)-phospho-L-histidyl-[protein] + pyruvate</text>
        <dbReference type="Rhea" id="RHEA:23880"/>
        <dbReference type="Rhea" id="RHEA-COMP:9745"/>
        <dbReference type="Rhea" id="RHEA-COMP:9746"/>
        <dbReference type="ChEBI" id="CHEBI:15361"/>
        <dbReference type="ChEBI" id="CHEBI:29979"/>
        <dbReference type="ChEBI" id="CHEBI:58702"/>
        <dbReference type="ChEBI" id="CHEBI:64837"/>
        <dbReference type="EC" id="2.7.3.9"/>
    </reaction>
</comment>
<protein>
    <recommendedName>
        <fullName evidence="7 17">Phosphoenolpyruvate-protein phosphotransferase</fullName>
        <ecNumber evidence="6 17">2.7.3.9</ecNumber>
    </recommendedName>
    <alternativeName>
        <fullName evidence="16 17">Phosphotransferase system, enzyme I</fullName>
    </alternativeName>
</protein>
<dbReference type="SUPFAM" id="SSF52009">
    <property type="entry name" value="Phosphohistidine domain"/>
    <property type="match status" value="1"/>
</dbReference>
<evidence type="ECO:0000256" key="3">
    <source>
        <dbReference type="ARBA" id="ARBA00002728"/>
    </source>
</evidence>
<comment type="similarity">
    <text evidence="5 17">Belongs to the PEP-utilizing enzyme family.</text>
</comment>
<evidence type="ECO:0000256" key="9">
    <source>
        <dbReference type="ARBA" id="ARBA00022490"/>
    </source>
</evidence>
<dbReference type="InterPro" id="IPR008279">
    <property type="entry name" value="PEP-util_enz_mobile_dom"/>
</dbReference>
<keyword evidence="26" id="KW-1185">Reference proteome</keyword>
<evidence type="ECO:0000256" key="10">
    <source>
        <dbReference type="ARBA" id="ARBA00022597"/>
    </source>
</evidence>
<evidence type="ECO:0000256" key="4">
    <source>
        <dbReference type="ARBA" id="ARBA00004496"/>
    </source>
</evidence>
<evidence type="ECO:0000256" key="12">
    <source>
        <dbReference type="ARBA" id="ARBA00022683"/>
    </source>
</evidence>
<feature type="coiled-coil region" evidence="21">
    <location>
        <begin position="394"/>
        <end position="421"/>
    </location>
</feature>
<keyword evidence="12 17" id="KW-0598">Phosphotransferase system</keyword>
<dbReference type="InterPro" id="IPR036618">
    <property type="entry name" value="PtsI_HPr-bd_sf"/>
</dbReference>
<evidence type="ECO:0000256" key="6">
    <source>
        <dbReference type="ARBA" id="ARBA00012232"/>
    </source>
</evidence>
<feature type="binding site" evidence="19">
    <location>
        <begin position="456"/>
        <end position="457"/>
    </location>
    <ligand>
        <name>phosphoenolpyruvate</name>
        <dbReference type="ChEBI" id="CHEBI:58702"/>
    </ligand>
</feature>
<comment type="function">
    <text evidence="3 17">General (non sugar-specific) component of the phosphoenolpyruvate-dependent sugar phosphotransferase system (sugar PTS). This major carbohydrate active-transport system catalyzes the phosphorylation of incoming sugar substrates concomitantly with their translocation across the cell membrane. Enzyme I transfers the phosphoryl group from phosphoenolpyruvate (PEP) to the phosphoryl carrier protein (HPr).</text>
</comment>
<keyword evidence="15 17" id="KW-0460">Magnesium</keyword>
<dbReference type="EMBL" id="BORT01000018">
    <property type="protein sequence ID" value="GIO49044.1"/>
    <property type="molecule type" value="Genomic_DNA"/>
</dbReference>
<dbReference type="InterPro" id="IPR006318">
    <property type="entry name" value="PTS_EI-like"/>
</dbReference>
<feature type="active site" description="Proton donor" evidence="18">
    <location>
        <position position="504"/>
    </location>
</feature>
<evidence type="ECO:0000256" key="18">
    <source>
        <dbReference type="PIRSR" id="PIRSR000732-1"/>
    </source>
</evidence>
<dbReference type="InterPro" id="IPR050499">
    <property type="entry name" value="PEP-utilizing_PTS_enzyme"/>
</dbReference>
<evidence type="ECO:0000256" key="19">
    <source>
        <dbReference type="PIRSR" id="PIRSR000732-2"/>
    </source>
</evidence>
<dbReference type="PANTHER" id="PTHR46244:SF3">
    <property type="entry name" value="PHOSPHOENOLPYRUVATE-PROTEIN PHOSPHOTRANSFERASE"/>
    <property type="match status" value="1"/>
</dbReference>
<reference evidence="25 26" key="1">
    <citation type="submission" date="2021-03" db="EMBL/GenBank/DDBJ databases">
        <title>Antimicrobial resistance genes in bacteria isolated from Japanese honey, and their potential for conferring macrolide and lincosamide resistance in the American foulbrood pathogen Paenibacillus larvae.</title>
        <authorList>
            <person name="Okamoto M."/>
            <person name="Kumagai M."/>
            <person name="Kanamori H."/>
            <person name="Takamatsu D."/>
        </authorList>
    </citation>
    <scope>NUCLEOTIDE SEQUENCE [LARGE SCALE GENOMIC DNA]</scope>
    <source>
        <strain evidence="25 26">J34TS1</strain>
    </source>
</reference>
<feature type="binding site" evidence="20">
    <location>
        <position position="457"/>
    </location>
    <ligand>
        <name>Mg(2+)</name>
        <dbReference type="ChEBI" id="CHEBI:18420"/>
    </ligand>
</feature>
<dbReference type="PROSITE" id="PS00742">
    <property type="entry name" value="PEP_ENZYMES_2"/>
    <property type="match status" value="1"/>
</dbReference>
<dbReference type="InterPro" id="IPR040442">
    <property type="entry name" value="Pyrv_kinase-like_dom_sf"/>
</dbReference>
<dbReference type="PIRSF" id="PIRSF000732">
    <property type="entry name" value="PTS_enzyme_I"/>
    <property type="match status" value="1"/>
</dbReference>
<evidence type="ECO:0000259" key="22">
    <source>
        <dbReference type="Pfam" id="PF00391"/>
    </source>
</evidence>
<dbReference type="GO" id="GO:0005737">
    <property type="term" value="C:cytoplasm"/>
    <property type="evidence" value="ECO:0007669"/>
    <property type="project" value="UniProtKB-SubCell"/>
</dbReference>
<evidence type="ECO:0000256" key="16">
    <source>
        <dbReference type="ARBA" id="ARBA00033235"/>
    </source>
</evidence>
<dbReference type="InterPro" id="IPR000121">
    <property type="entry name" value="PEP_util_C"/>
</dbReference>
<feature type="active site" description="Tele-phosphohistidine intermediate" evidence="18">
    <location>
        <position position="191"/>
    </location>
</feature>
<evidence type="ECO:0000256" key="21">
    <source>
        <dbReference type="SAM" id="Coils"/>
    </source>
</evidence>
<keyword evidence="13 17" id="KW-0479">Metal-binding</keyword>
<dbReference type="InterPro" id="IPR036637">
    <property type="entry name" value="Phosphohistidine_dom_sf"/>
</dbReference>
<dbReference type="GO" id="GO:0008965">
    <property type="term" value="F:phosphoenolpyruvate-protein phosphotransferase activity"/>
    <property type="evidence" value="ECO:0007669"/>
    <property type="project" value="UniProtKB-EC"/>
</dbReference>
<feature type="binding site" evidence="19">
    <location>
        <position position="467"/>
    </location>
    <ligand>
        <name>phosphoenolpyruvate</name>
        <dbReference type="ChEBI" id="CHEBI:58702"/>
    </ligand>
</feature>
<keyword evidence="10 17" id="KW-0762">Sugar transport</keyword>
<comment type="cofactor">
    <cofactor evidence="2 17 20">
        <name>Mg(2+)</name>
        <dbReference type="ChEBI" id="CHEBI:18420"/>
    </cofactor>
</comment>
<keyword evidence="8 17" id="KW-0813">Transport</keyword>
<evidence type="ECO:0000256" key="5">
    <source>
        <dbReference type="ARBA" id="ARBA00007837"/>
    </source>
</evidence>
<sequence length="579" mass="64838">MQANEVQGIAASPGIAIAKAYVMQEKTFEVTRKQDISAEQEMMRLREAIQQSRAELEQIFHNALEEFGEDQAGIFEGHLFVLQDPEWLRSIEEKIAEESVNAEFALDQVTKELIQLFRSMKNAYMRERSIDIQDVSRRVMGHLLGASGQVDSPLEEPVIVIAHDLTPSDTAGLDVKYVVGIAADIGGRTSHSAIMARSMGIPAVVGLQNITGRINGQTMVIIDGMDGKVIVNPSPEQLAYYEEKRDIYRDKQEGLTKLINEPTIMADGRRVELAANIGTPDDLEGAIRNGAEGIGLFRSEFLYMNRESMPDEEEQFQAYRKVAEGMDGKPVIIRTLDIGGDKELPYLQLPKEQNPFLGYRAIRLCLDRQEMFKTQLRAILRASRYGLVKIMYPMIAALEEFRQANQILAEAKEELSRENIAFHPDIEVGIMIEIPAAALAADALAKEADFFSIGTNDLIQYTMACDRMNERISYLYQPFHPAVLRLIRMVIDAAHRKGKWVGMCGEMAADKMAVPILMGLGLDEISMGASSILPARQLIRQLNYGQMKELADKALELESSEQIRQLIQEKVAVIRRTDG</sequence>
<evidence type="ECO:0000259" key="23">
    <source>
        <dbReference type="Pfam" id="PF02896"/>
    </source>
</evidence>
<dbReference type="InterPro" id="IPR008731">
    <property type="entry name" value="PTS_EIN"/>
</dbReference>
<organism evidence="25 26">
    <name type="scientific">Paenibacillus azoreducens</name>
    <dbReference type="NCBI Taxonomy" id="116718"/>
    <lineage>
        <taxon>Bacteria</taxon>
        <taxon>Bacillati</taxon>
        <taxon>Bacillota</taxon>
        <taxon>Bacilli</taxon>
        <taxon>Bacillales</taxon>
        <taxon>Paenibacillaceae</taxon>
        <taxon>Paenibacillus</taxon>
    </lineage>
</organism>
<dbReference type="Pfam" id="PF02896">
    <property type="entry name" value="PEP-utilizers_C"/>
    <property type="match status" value="1"/>
</dbReference>